<dbReference type="AlphaFoldDB" id="A0A8H6HLC1"/>
<name>A0A8H6HLC1_9AGAR</name>
<dbReference type="PANTHER" id="PTHR33096">
    <property type="entry name" value="CXC2 DOMAIN-CONTAINING PROTEIN"/>
    <property type="match status" value="1"/>
</dbReference>
<feature type="compositionally biased region" description="Basic and acidic residues" evidence="1">
    <location>
        <begin position="827"/>
        <end position="845"/>
    </location>
</feature>
<dbReference type="OrthoDB" id="3246730at2759"/>
<evidence type="ECO:0008006" key="4">
    <source>
        <dbReference type="Google" id="ProtNLM"/>
    </source>
</evidence>
<proteinExistence type="predicted"/>
<feature type="region of interest" description="Disordered" evidence="1">
    <location>
        <begin position="569"/>
        <end position="590"/>
    </location>
</feature>
<reference evidence="2 3" key="1">
    <citation type="submission" date="2020-07" db="EMBL/GenBank/DDBJ databases">
        <title>Comparative genomics of pyrophilous fungi reveals a link between fire events and developmental genes.</title>
        <authorList>
            <consortium name="DOE Joint Genome Institute"/>
            <person name="Steindorff A.S."/>
            <person name="Carver A."/>
            <person name="Calhoun S."/>
            <person name="Stillman K."/>
            <person name="Liu H."/>
            <person name="Lipzen A."/>
            <person name="Pangilinan J."/>
            <person name="Labutti K."/>
            <person name="Bruns T.D."/>
            <person name="Grigoriev I.V."/>
        </authorList>
    </citation>
    <scope>NUCLEOTIDE SEQUENCE [LARGE SCALE GENOMIC DNA]</scope>
    <source>
        <strain evidence="2 3">CBS 144469</strain>
    </source>
</reference>
<feature type="region of interest" description="Disordered" evidence="1">
    <location>
        <begin position="228"/>
        <end position="268"/>
    </location>
</feature>
<comment type="caution">
    <text evidence="2">The sequence shown here is derived from an EMBL/GenBank/DDBJ whole genome shotgun (WGS) entry which is preliminary data.</text>
</comment>
<feature type="region of interest" description="Disordered" evidence="1">
    <location>
        <begin position="1"/>
        <end position="30"/>
    </location>
</feature>
<gene>
    <name evidence="2" type="ORF">DFP72DRAFT_992049</name>
</gene>
<evidence type="ECO:0000256" key="1">
    <source>
        <dbReference type="SAM" id="MobiDB-lite"/>
    </source>
</evidence>
<sequence length="865" mass="99021">MLGGEFQDLMQEEKDHDYRTRRDRQERQNEGWEAQMESLVQAYMLWDYELDPELGLEAARPSHVADATVDSDGGFRLMVLDTYRTYYFHVKESPRDASRACAVIRHGLIPSAPFAPAYAVSIRTLETYRLAHLRCPHLSIEPFVKSLCDMYGAPFRGGLRKAFSKCLDIYLRLRDEVQKLVDAALGRDHSWRLQNACPACTYTLEGEAKLKFKMLVAMDGNESLKRVIRREMVDDPPPIGESDDESSPMDKLPPAPSTELEDSRSVSGGRYLDRKTVDTFTAHRLLPKPKKSRQKAQVDSPPDEEENPCASRWHNMVHENDSRMWGIFDETGVFLSLCRHGYSLVLADMVRSGELSKYPLAVVDALLDAFGADIGGGYDIGCQFATTLKNSSIGEKAKHLNYTALVGVFHGHAHNRLCQLSNLATYVPGLGLEDLEGCERFFSKSNHLAPALRHASPFHRKQKIVEYLQHKDIADTSQNLSKFIVDNYKQALELLAQESDFKAAMADHGVADIGTFERWLAEERLYLKNLAKEPPQDTLKMEYYRKLIKLQEEEDKLQLILDSWNAYSSTGPGQNPSQKNQGQNSAAVQLQHATNRRDRTLAVVHSLETNLGITVQWTEGSEEWEAAKQLVEHRTYRRALDELERLVVSRLFELTKMNMSQTGYKLRKHISKALQARSQAIKTALKSYNTAAAKLKRPRLTWERIVEYAFLSDFDLLRDTREDITLREWANPTSRALMDRYFKIERAREEITRLNIEIRRIITHLKDEDEFLKNAEEKEQDRVLAHHIKRYRSLRMRFSSLHRARFKKLSQLPGFTGTTLPGIPSRNEVEDISEKDGGDDSRSDVETFEEEAFNEKLATTLAIVD</sequence>
<feature type="region of interest" description="Disordered" evidence="1">
    <location>
        <begin position="817"/>
        <end position="850"/>
    </location>
</feature>
<accession>A0A8H6HLC1</accession>
<feature type="region of interest" description="Disordered" evidence="1">
    <location>
        <begin position="283"/>
        <end position="310"/>
    </location>
</feature>
<feature type="compositionally biased region" description="Basic and acidic residues" evidence="1">
    <location>
        <begin position="11"/>
        <end position="30"/>
    </location>
</feature>
<organism evidence="2 3">
    <name type="scientific">Ephemerocybe angulata</name>
    <dbReference type="NCBI Taxonomy" id="980116"/>
    <lineage>
        <taxon>Eukaryota</taxon>
        <taxon>Fungi</taxon>
        <taxon>Dikarya</taxon>
        <taxon>Basidiomycota</taxon>
        <taxon>Agaricomycotina</taxon>
        <taxon>Agaricomycetes</taxon>
        <taxon>Agaricomycetidae</taxon>
        <taxon>Agaricales</taxon>
        <taxon>Agaricineae</taxon>
        <taxon>Psathyrellaceae</taxon>
        <taxon>Ephemerocybe</taxon>
    </lineage>
</organism>
<feature type="compositionally biased region" description="Basic residues" evidence="1">
    <location>
        <begin position="285"/>
        <end position="294"/>
    </location>
</feature>
<dbReference type="Pfam" id="PF18758">
    <property type="entry name" value="KDZ"/>
    <property type="match status" value="1"/>
</dbReference>
<dbReference type="InterPro" id="IPR040521">
    <property type="entry name" value="KDZ"/>
</dbReference>
<dbReference type="PANTHER" id="PTHR33096:SF1">
    <property type="entry name" value="CXC1-LIKE CYSTEINE CLUSTER ASSOCIATED WITH KDZ TRANSPOSASES DOMAIN-CONTAINING PROTEIN"/>
    <property type="match status" value="1"/>
</dbReference>
<protein>
    <recommendedName>
        <fullName evidence="4">CxC1-like cysteine cluster associated with KDZ transposases domain-containing protein</fullName>
    </recommendedName>
</protein>
<keyword evidence="3" id="KW-1185">Reference proteome</keyword>
<evidence type="ECO:0000313" key="2">
    <source>
        <dbReference type="EMBL" id="KAF6749130.1"/>
    </source>
</evidence>
<evidence type="ECO:0000313" key="3">
    <source>
        <dbReference type="Proteomes" id="UP000521943"/>
    </source>
</evidence>
<dbReference type="EMBL" id="JACGCI010000066">
    <property type="protein sequence ID" value="KAF6749130.1"/>
    <property type="molecule type" value="Genomic_DNA"/>
</dbReference>
<dbReference type="Proteomes" id="UP000521943">
    <property type="component" value="Unassembled WGS sequence"/>
</dbReference>